<keyword evidence="6 16" id="KW-0479">Metal-binding</keyword>
<evidence type="ECO:0000256" key="8">
    <source>
        <dbReference type="ARBA" id="ARBA00023002"/>
    </source>
</evidence>
<dbReference type="GO" id="GO:0071375">
    <property type="term" value="P:cellular response to peptide hormone stimulus"/>
    <property type="evidence" value="ECO:0007669"/>
    <property type="project" value="TreeGrafter"/>
</dbReference>
<dbReference type="PRINTS" id="PR00385">
    <property type="entry name" value="P450"/>
</dbReference>
<dbReference type="GO" id="GO:0004507">
    <property type="term" value="F:steroid 11-beta-monooxygenase activity"/>
    <property type="evidence" value="ECO:0007669"/>
    <property type="project" value="UniProtKB-EC"/>
</dbReference>
<evidence type="ECO:0000256" key="6">
    <source>
        <dbReference type="ARBA" id="ARBA00022723"/>
    </source>
</evidence>
<protein>
    <recommendedName>
        <fullName evidence="4">steroid 11beta-monooxygenase</fullName>
        <ecNumber evidence="4">1.14.15.4</ecNumber>
    </recommendedName>
</protein>
<evidence type="ECO:0000256" key="3">
    <source>
        <dbReference type="ARBA" id="ARBA00010617"/>
    </source>
</evidence>
<comment type="caution">
    <text evidence="18">The sequence shown here is derived from an EMBL/GenBank/DDBJ whole genome shotgun (WGS) entry which is preliminary data.</text>
</comment>
<dbReference type="PROSITE" id="PS00086">
    <property type="entry name" value="CYTOCHROME_P450"/>
    <property type="match status" value="1"/>
</dbReference>
<comment type="catalytic activity">
    <reaction evidence="14">
        <text>a steroid + 2 reduced [adrenodoxin] + O2 + 2 H(+) = an 11beta-hydroxysteroid + 2 oxidized [adrenodoxin] + H2O</text>
        <dbReference type="Rhea" id="RHEA:15629"/>
        <dbReference type="Rhea" id="RHEA-COMP:9998"/>
        <dbReference type="Rhea" id="RHEA-COMP:9999"/>
        <dbReference type="ChEBI" id="CHEBI:15377"/>
        <dbReference type="ChEBI" id="CHEBI:15378"/>
        <dbReference type="ChEBI" id="CHEBI:15379"/>
        <dbReference type="ChEBI" id="CHEBI:33737"/>
        <dbReference type="ChEBI" id="CHEBI:33738"/>
        <dbReference type="ChEBI" id="CHEBI:35341"/>
        <dbReference type="ChEBI" id="CHEBI:35346"/>
        <dbReference type="EC" id="1.14.15.4"/>
    </reaction>
    <physiologicalReaction direction="left-to-right" evidence="14">
        <dbReference type="Rhea" id="RHEA:15630"/>
    </physiologicalReaction>
</comment>
<proteinExistence type="inferred from homology"/>
<evidence type="ECO:0000256" key="9">
    <source>
        <dbReference type="ARBA" id="ARBA00023004"/>
    </source>
</evidence>
<dbReference type="GO" id="GO:0047783">
    <property type="term" value="F:corticosterone 18-monooxygenase activity"/>
    <property type="evidence" value="ECO:0007669"/>
    <property type="project" value="TreeGrafter"/>
</dbReference>
<comment type="catalytic activity">
    <reaction evidence="15">
        <text>21-hydroxyprogesterone + 2 reduced [adrenodoxin] + O2 + 2 H(+) = corticosterone + 2 oxidized [adrenodoxin] + H2O</text>
        <dbReference type="Rhea" id="RHEA:46104"/>
        <dbReference type="Rhea" id="RHEA-COMP:9998"/>
        <dbReference type="Rhea" id="RHEA-COMP:9999"/>
        <dbReference type="ChEBI" id="CHEBI:15377"/>
        <dbReference type="ChEBI" id="CHEBI:15378"/>
        <dbReference type="ChEBI" id="CHEBI:15379"/>
        <dbReference type="ChEBI" id="CHEBI:16827"/>
        <dbReference type="ChEBI" id="CHEBI:16973"/>
        <dbReference type="ChEBI" id="CHEBI:33737"/>
        <dbReference type="ChEBI" id="CHEBI:33738"/>
    </reaction>
    <physiologicalReaction direction="left-to-right" evidence="15">
        <dbReference type="Rhea" id="RHEA:46105"/>
    </physiologicalReaction>
</comment>
<dbReference type="GO" id="GO:0006704">
    <property type="term" value="P:glucocorticoid biosynthetic process"/>
    <property type="evidence" value="ECO:0007669"/>
    <property type="project" value="TreeGrafter"/>
</dbReference>
<keyword evidence="11" id="KW-0496">Mitochondrion</keyword>
<dbReference type="PANTHER" id="PTHR24279">
    <property type="entry name" value="CYTOCHROME P450"/>
    <property type="match status" value="1"/>
</dbReference>
<dbReference type="Gene3D" id="1.10.630.10">
    <property type="entry name" value="Cytochrome P450"/>
    <property type="match status" value="2"/>
</dbReference>
<accession>A0A811ZZT9</accession>
<dbReference type="EC" id="1.14.15.4" evidence="4"/>
<dbReference type="InterPro" id="IPR002399">
    <property type="entry name" value="Cyt_P450_mitochondrial"/>
</dbReference>
<evidence type="ECO:0000256" key="2">
    <source>
        <dbReference type="ARBA" id="ARBA00004637"/>
    </source>
</evidence>
<dbReference type="InterPro" id="IPR036396">
    <property type="entry name" value="Cyt_P450_sf"/>
</dbReference>
<dbReference type="PANTHER" id="PTHR24279:SF1">
    <property type="entry name" value="CYTOCHROME P450 11B2, MITOCHONDRIAL"/>
    <property type="match status" value="1"/>
</dbReference>
<dbReference type="InterPro" id="IPR050479">
    <property type="entry name" value="CYP11_CYP27_families"/>
</dbReference>
<evidence type="ECO:0000256" key="1">
    <source>
        <dbReference type="ARBA" id="ARBA00001971"/>
    </source>
</evidence>
<comment type="similarity">
    <text evidence="3 17">Belongs to the cytochrome P450 family.</text>
</comment>
<evidence type="ECO:0000256" key="7">
    <source>
        <dbReference type="ARBA" id="ARBA00022946"/>
    </source>
</evidence>
<evidence type="ECO:0000256" key="16">
    <source>
        <dbReference type="PIRSR" id="PIRSR602399-1"/>
    </source>
</evidence>
<dbReference type="SUPFAM" id="SSF48264">
    <property type="entry name" value="Cytochrome P450"/>
    <property type="match status" value="1"/>
</dbReference>
<dbReference type="InterPro" id="IPR017972">
    <property type="entry name" value="Cyt_P450_CS"/>
</dbReference>
<dbReference type="GO" id="GO:0008203">
    <property type="term" value="P:cholesterol metabolic process"/>
    <property type="evidence" value="ECO:0007669"/>
    <property type="project" value="TreeGrafter"/>
</dbReference>
<keyword evidence="9 16" id="KW-0408">Iron</keyword>
<keyword evidence="19" id="KW-1185">Reference proteome</keyword>
<dbReference type="InterPro" id="IPR001128">
    <property type="entry name" value="Cyt_P450"/>
</dbReference>
<comment type="cofactor">
    <cofactor evidence="1 16">
        <name>heme</name>
        <dbReference type="ChEBI" id="CHEBI:30413"/>
    </cofactor>
</comment>
<keyword evidence="5 16" id="KW-0349">Heme</keyword>
<dbReference type="GO" id="GO:0034650">
    <property type="term" value="P:cortisol metabolic process"/>
    <property type="evidence" value="ECO:0007669"/>
    <property type="project" value="TreeGrafter"/>
</dbReference>
<evidence type="ECO:0000256" key="12">
    <source>
        <dbReference type="ARBA" id="ARBA00023136"/>
    </source>
</evidence>
<evidence type="ECO:0000256" key="14">
    <source>
        <dbReference type="ARBA" id="ARBA00047946"/>
    </source>
</evidence>
<evidence type="ECO:0000256" key="11">
    <source>
        <dbReference type="ARBA" id="ARBA00023128"/>
    </source>
</evidence>
<keyword evidence="7" id="KW-0809">Transit peptide</keyword>
<evidence type="ECO:0000256" key="13">
    <source>
        <dbReference type="ARBA" id="ARBA00023250"/>
    </source>
</evidence>
<dbReference type="GO" id="GO:0020037">
    <property type="term" value="F:heme binding"/>
    <property type="evidence" value="ECO:0007669"/>
    <property type="project" value="InterPro"/>
</dbReference>
<comment type="subcellular location">
    <subcellularLocation>
        <location evidence="2">Mitochondrion inner membrane</location>
        <topology evidence="2">Peripheral membrane protein</topology>
    </subcellularLocation>
</comment>
<dbReference type="GO" id="GO:0032342">
    <property type="term" value="P:aldosterone biosynthetic process"/>
    <property type="evidence" value="ECO:0007669"/>
    <property type="project" value="TreeGrafter"/>
</dbReference>
<reference evidence="18" key="1">
    <citation type="submission" date="2020-12" db="EMBL/GenBank/DDBJ databases">
        <authorList>
            <consortium name="Molecular Ecology Group"/>
        </authorList>
    </citation>
    <scope>NUCLEOTIDE SEQUENCE</scope>
    <source>
        <strain evidence="18">TBG_1078</strain>
    </source>
</reference>
<keyword evidence="13" id="KW-0755">Steroidogenesis</keyword>
<name>A0A811ZZT9_NYCPR</name>
<dbReference type="AlphaFoldDB" id="A0A811ZZT9"/>
<gene>
    <name evidence="18" type="ORF">NYPRO_LOCUS26804</name>
</gene>
<evidence type="ECO:0000313" key="19">
    <source>
        <dbReference type="Proteomes" id="UP000645828"/>
    </source>
</evidence>
<keyword evidence="8 17" id="KW-0560">Oxidoreductase</keyword>
<dbReference type="GO" id="GO:0005743">
    <property type="term" value="C:mitochondrial inner membrane"/>
    <property type="evidence" value="ECO:0007669"/>
    <property type="project" value="UniProtKB-SubCell"/>
</dbReference>
<evidence type="ECO:0000313" key="18">
    <source>
        <dbReference type="EMBL" id="CAD7694012.1"/>
    </source>
</evidence>
<evidence type="ECO:0000256" key="4">
    <source>
        <dbReference type="ARBA" id="ARBA00012767"/>
    </source>
</evidence>
<dbReference type="EMBL" id="CAJHUB010000788">
    <property type="protein sequence ID" value="CAD7694012.1"/>
    <property type="molecule type" value="Genomic_DNA"/>
</dbReference>
<dbReference type="GO" id="GO:0005506">
    <property type="term" value="F:iron ion binding"/>
    <property type="evidence" value="ECO:0007669"/>
    <property type="project" value="InterPro"/>
</dbReference>
<evidence type="ECO:0000256" key="10">
    <source>
        <dbReference type="ARBA" id="ARBA00023033"/>
    </source>
</evidence>
<sequence>MAFRAQARGWRAGPWLALSRARALGTRAAPAPRAVLPFEAVPRCPGNKWMRVLQIWRQQGSESLHLEMHRTFQELGPIFRYDVGGTHMVHVMLPEDVERLQRVESPQPWRPPLDPWLAYRQHRGHKCGVFLLPLCLRPTANEAIQRIYQELALGRPQHYSGIVGELLLRADLSPEAVRANCIELTAGSVDTTAYPLWMTLFELARNPDVQHALRQESRGAQAGIAENPQTAVTELPLLRAALKETLRLYPVGISVDRQVGSDVVLQNYRIPAGTLVKVQLYSLGRNPCVFERPERYHPQRWLGVRGSGTRAPSLAFGFGVRQCLGRRLAETEMLLLLHHVLNNFLVETLTHEDIKMVYRFIMMPSTLPLLTFRAIH</sequence>
<dbReference type="PRINTS" id="PR00408">
    <property type="entry name" value="MITP450"/>
</dbReference>
<feature type="binding site" description="axial binding residue" evidence="16">
    <location>
        <position position="323"/>
    </location>
    <ligand>
        <name>heme</name>
        <dbReference type="ChEBI" id="CHEBI:30413"/>
    </ligand>
    <ligandPart>
        <name>Fe</name>
        <dbReference type="ChEBI" id="CHEBI:18248"/>
    </ligandPart>
</feature>
<keyword evidence="10 17" id="KW-0503">Monooxygenase</keyword>
<keyword evidence="12" id="KW-0472">Membrane</keyword>
<dbReference type="Proteomes" id="UP000645828">
    <property type="component" value="Unassembled WGS sequence"/>
</dbReference>
<evidence type="ECO:0000256" key="15">
    <source>
        <dbReference type="ARBA" id="ARBA00047970"/>
    </source>
</evidence>
<dbReference type="Pfam" id="PF00067">
    <property type="entry name" value="p450"/>
    <property type="match status" value="2"/>
</dbReference>
<evidence type="ECO:0000256" key="5">
    <source>
        <dbReference type="ARBA" id="ARBA00022617"/>
    </source>
</evidence>
<evidence type="ECO:0000256" key="17">
    <source>
        <dbReference type="RuleBase" id="RU000461"/>
    </source>
</evidence>
<organism evidence="18 19">
    <name type="scientific">Nyctereutes procyonoides</name>
    <name type="common">Raccoon dog</name>
    <name type="synonym">Canis procyonoides</name>
    <dbReference type="NCBI Taxonomy" id="34880"/>
    <lineage>
        <taxon>Eukaryota</taxon>
        <taxon>Metazoa</taxon>
        <taxon>Chordata</taxon>
        <taxon>Craniata</taxon>
        <taxon>Vertebrata</taxon>
        <taxon>Euteleostomi</taxon>
        <taxon>Mammalia</taxon>
        <taxon>Eutheria</taxon>
        <taxon>Laurasiatheria</taxon>
        <taxon>Carnivora</taxon>
        <taxon>Caniformia</taxon>
        <taxon>Canidae</taxon>
        <taxon>Nyctereutes</taxon>
    </lineage>
</organism>